<dbReference type="GO" id="GO:0005737">
    <property type="term" value="C:cytoplasm"/>
    <property type="evidence" value="ECO:0007669"/>
    <property type="project" value="TreeGrafter"/>
</dbReference>
<proteinExistence type="inferred from homology"/>
<dbReference type="InterPro" id="IPR027417">
    <property type="entry name" value="P-loop_NTPase"/>
</dbReference>
<dbReference type="GO" id="GO:0003924">
    <property type="term" value="F:GTPase activity"/>
    <property type="evidence" value="ECO:0007669"/>
    <property type="project" value="InterPro"/>
</dbReference>
<keyword evidence="3" id="KW-1185">Reference proteome</keyword>
<dbReference type="NCBIfam" id="TIGR00750">
    <property type="entry name" value="lao"/>
    <property type="match status" value="1"/>
</dbReference>
<dbReference type="Proteomes" id="UP000216035">
    <property type="component" value="Unassembled WGS sequence"/>
</dbReference>
<dbReference type="InterPro" id="IPR005129">
    <property type="entry name" value="GTPase_ArgK"/>
</dbReference>
<evidence type="ECO:0000313" key="2">
    <source>
        <dbReference type="EMBL" id="OYQ38585.1"/>
    </source>
</evidence>
<comment type="caution">
    <text evidence="2">The sequence shown here is derived from an EMBL/GenBank/DDBJ whole genome shotgun (WGS) entry which is preliminary data.</text>
</comment>
<sequence>MLRANSIVVDAIPDFLSSDAAQRIKDLRKSKIDVQQLQTDLRSGDRAALSRCITLIESSLPEHKLEAAQLLNTLEPKQNTLRLGITGVPGVGKSTFIEAFGLYAISKGYKVAVLAVDPSSQLTRGSILGDKTRMEELVKSESAFIRPSASGTTLGGVAASTREIIALCEAAGYNFIIIETVGVGQSETTVADLTDFFLLLHLAGAGDELQGIKRGIMEMADLIVINKADGANVKPAKRAQAQLKSALSLFPPKTNFYESKVLTASALEHSGISDVFDEITTYFEQAKENGHFEGHRKKQVLKAFQSMIEQALLFDFTNNPNVKAKWETVVVDLETGKITPRTAVQQLLELYRNA</sequence>
<organism evidence="2 3">
    <name type="scientific">Flavobacterium aurantiibacter</name>
    <dbReference type="NCBI Taxonomy" id="2023067"/>
    <lineage>
        <taxon>Bacteria</taxon>
        <taxon>Pseudomonadati</taxon>
        <taxon>Bacteroidota</taxon>
        <taxon>Flavobacteriia</taxon>
        <taxon>Flavobacteriales</taxon>
        <taxon>Flavobacteriaceae</taxon>
        <taxon>Flavobacterium</taxon>
    </lineage>
</organism>
<dbReference type="AlphaFoldDB" id="A0A255ZCG6"/>
<evidence type="ECO:0000256" key="1">
    <source>
        <dbReference type="ARBA" id="ARBA00009625"/>
    </source>
</evidence>
<reference evidence="2 3" key="1">
    <citation type="submission" date="2017-07" db="EMBL/GenBank/DDBJ databases">
        <title>Flavobacterium cyanobacteriorum sp. nov., isolated from cyanobacterial aggregates in a eutrophic lake.</title>
        <authorList>
            <person name="Cai H."/>
        </authorList>
    </citation>
    <scope>NUCLEOTIDE SEQUENCE [LARGE SCALE GENOMIC DNA]</scope>
    <source>
        <strain evidence="2 3">TH167</strain>
    </source>
</reference>
<evidence type="ECO:0000313" key="3">
    <source>
        <dbReference type="Proteomes" id="UP000216035"/>
    </source>
</evidence>
<dbReference type="PANTHER" id="PTHR23408">
    <property type="entry name" value="METHYLMALONYL-COA MUTASE"/>
    <property type="match status" value="1"/>
</dbReference>
<dbReference type="SUPFAM" id="SSF52540">
    <property type="entry name" value="P-loop containing nucleoside triphosphate hydrolases"/>
    <property type="match status" value="1"/>
</dbReference>
<protein>
    <submittedName>
        <fullName evidence="2">Methylmalonyl Co-A mutase-associated GTPase MeaB</fullName>
    </submittedName>
</protein>
<dbReference type="Pfam" id="PF03308">
    <property type="entry name" value="MeaB"/>
    <property type="match status" value="1"/>
</dbReference>
<dbReference type="Gene3D" id="1.20.5.170">
    <property type="match status" value="1"/>
</dbReference>
<dbReference type="EMBL" id="NOXX01000226">
    <property type="protein sequence ID" value="OYQ38585.1"/>
    <property type="molecule type" value="Genomic_DNA"/>
</dbReference>
<dbReference type="OrthoDB" id="9778292at2"/>
<accession>A0A255ZCG6</accession>
<dbReference type="Gene3D" id="3.40.50.300">
    <property type="entry name" value="P-loop containing nucleotide triphosphate hydrolases"/>
    <property type="match status" value="1"/>
</dbReference>
<dbReference type="GO" id="GO:0005525">
    <property type="term" value="F:GTP binding"/>
    <property type="evidence" value="ECO:0007669"/>
    <property type="project" value="InterPro"/>
</dbReference>
<dbReference type="CDD" id="cd03114">
    <property type="entry name" value="MMAA-like"/>
    <property type="match status" value="1"/>
</dbReference>
<gene>
    <name evidence="2" type="ORF">CHX27_14440</name>
</gene>
<dbReference type="NCBIfam" id="NF006958">
    <property type="entry name" value="PRK09435.1"/>
    <property type="match status" value="1"/>
</dbReference>
<name>A0A255ZCG6_9FLAO</name>
<dbReference type="PANTHER" id="PTHR23408:SF3">
    <property type="entry name" value="METHYLMALONIC ACIDURIA TYPE A PROTEIN, MITOCHONDRIAL"/>
    <property type="match status" value="1"/>
</dbReference>
<comment type="similarity">
    <text evidence="1">Belongs to the SIMIBI class G3E GTPase family. ArgK/MeaB subfamily.</text>
</comment>
<dbReference type="Gene3D" id="1.10.287.130">
    <property type="match status" value="1"/>
</dbReference>